<evidence type="ECO:0000256" key="4">
    <source>
        <dbReference type="ARBA" id="ARBA00022960"/>
    </source>
</evidence>
<dbReference type="PANTHER" id="PTHR41533">
    <property type="entry name" value="L,D-TRANSPEPTIDASE HI_1667-RELATED"/>
    <property type="match status" value="1"/>
</dbReference>
<feature type="active site" description="Proton donor/acceptor" evidence="7">
    <location>
        <position position="410"/>
    </location>
</feature>
<evidence type="ECO:0000256" key="1">
    <source>
        <dbReference type="ARBA" id="ARBA00004752"/>
    </source>
</evidence>
<dbReference type="InterPro" id="IPR036366">
    <property type="entry name" value="PGBDSf"/>
</dbReference>
<dbReference type="GO" id="GO:0071555">
    <property type="term" value="P:cell wall organization"/>
    <property type="evidence" value="ECO:0007669"/>
    <property type="project" value="UniProtKB-UniRule"/>
</dbReference>
<feature type="domain" description="L,D-TPase catalytic" evidence="8">
    <location>
        <begin position="280"/>
        <end position="467"/>
    </location>
</feature>
<dbReference type="InterPro" id="IPR036365">
    <property type="entry name" value="PGBD-like_sf"/>
</dbReference>
<evidence type="ECO:0000313" key="9">
    <source>
        <dbReference type="EMBL" id="NYS25192.1"/>
    </source>
</evidence>
<evidence type="ECO:0000313" key="10">
    <source>
        <dbReference type="Proteomes" id="UP000529417"/>
    </source>
</evidence>
<dbReference type="InterPro" id="IPR038063">
    <property type="entry name" value="Transpep_catalytic_dom"/>
</dbReference>
<feature type="active site" description="Nucleophile" evidence="7">
    <location>
        <position position="429"/>
    </location>
</feature>
<evidence type="ECO:0000256" key="3">
    <source>
        <dbReference type="ARBA" id="ARBA00022679"/>
    </source>
</evidence>
<comment type="similarity">
    <text evidence="2">Belongs to the YkuD family.</text>
</comment>
<evidence type="ECO:0000256" key="2">
    <source>
        <dbReference type="ARBA" id="ARBA00005992"/>
    </source>
</evidence>
<dbReference type="AlphaFoldDB" id="A0A7Z0KXW4"/>
<dbReference type="Gene3D" id="1.10.101.10">
    <property type="entry name" value="PGBD-like superfamily/PGBD"/>
    <property type="match status" value="1"/>
</dbReference>
<dbReference type="PANTHER" id="PTHR41533:SF2">
    <property type="entry name" value="BLR7131 PROTEIN"/>
    <property type="match status" value="1"/>
</dbReference>
<dbReference type="InterPro" id="IPR052905">
    <property type="entry name" value="LD-transpeptidase_YkuD-like"/>
</dbReference>
<keyword evidence="3" id="KW-0808">Transferase</keyword>
<dbReference type="PROSITE" id="PS52029">
    <property type="entry name" value="LD_TPASE"/>
    <property type="match status" value="1"/>
</dbReference>
<dbReference type="InterPro" id="IPR005490">
    <property type="entry name" value="LD_TPept_cat_dom"/>
</dbReference>
<keyword evidence="4 7" id="KW-0133">Cell shape</keyword>
<dbReference type="Pfam" id="PF20142">
    <property type="entry name" value="Scaffold"/>
    <property type="match status" value="1"/>
</dbReference>
<dbReference type="EMBL" id="JACBXS010000016">
    <property type="protein sequence ID" value="NYS25192.1"/>
    <property type="molecule type" value="Genomic_DNA"/>
</dbReference>
<dbReference type="SUPFAM" id="SSF47090">
    <property type="entry name" value="PGBD-like"/>
    <property type="match status" value="1"/>
</dbReference>
<protein>
    <submittedName>
        <fullName evidence="9">L,D-transpeptidase family protein</fullName>
    </submittedName>
</protein>
<dbReference type="GO" id="GO:0016740">
    <property type="term" value="F:transferase activity"/>
    <property type="evidence" value="ECO:0007669"/>
    <property type="project" value="UniProtKB-KW"/>
</dbReference>
<dbReference type="GO" id="GO:0004180">
    <property type="term" value="F:carboxypeptidase activity"/>
    <property type="evidence" value="ECO:0007669"/>
    <property type="project" value="UniProtKB-ARBA"/>
</dbReference>
<dbReference type="SUPFAM" id="SSF141523">
    <property type="entry name" value="L,D-transpeptidase catalytic domain-like"/>
    <property type="match status" value="1"/>
</dbReference>
<reference evidence="9 10" key="1">
    <citation type="journal article" date="2000" name="Arch. Microbiol.">
        <title>Rhodobaca bogoriensis gen. nov. and sp. nov., an alkaliphilic purple nonsulfur bacterium from African Rift Valley soda lakes.</title>
        <authorList>
            <person name="Milford A.D."/>
            <person name="Achenbach L.A."/>
            <person name="Jung D.O."/>
            <person name="Madigan M.T."/>
        </authorList>
    </citation>
    <scope>NUCLEOTIDE SEQUENCE [LARGE SCALE GENOMIC DNA]</scope>
    <source>
        <strain evidence="9 10">2376</strain>
    </source>
</reference>
<dbReference type="Gene3D" id="2.40.440.10">
    <property type="entry name" value="L,D-transpeptidase catalytic domain-like"/>
    <property type="match status" value="1"/>
</dbReference>
<keyword evidence="5 7" id="KW-0573">Peptidoglycan synthesis</keyword>
<evidence type="ECO:0000256" key="6">
    <source>
        <dbReference type="ARBA" id="ARBA00023316"/>
    </source>
</evidence>
<keyword evidence="6 7" id="KW-0961">Cell wall biogenesis/degradation</keyword>
<dbReference type="Proteomes" id="UP000529417">
    <property type="component" value="Unassembled WGS sequence"/>
</dbReference>
<evidence type="ECO:0000256" key="7">
    <source>
        <dbReference type="PROSITE-ProRule" id="PRU01373"/>
    </source>
</evidence>
<accession>A0A7Z0KXW4</accession>
<dbReference type="UniPathway" id="UPA00219"/>
<dbReference type="Pfam" id="PF01471">
    <property type="entry name" value="PG_binding_1"/>
    <property type="match status" value="1"/>
</dbReference>
<keyword evidence="10" id="KW-1185">Reference proteome</keyword>
<dbReference type="GO" id="GO:0009252">
    <property type="term" value="P:peptidoglycan biosynthetic process"/>
    <property type="evidence" value="ECO:0007669"/>
    <property type="project" value="UniProtKB-UniPathway"/>
</dbReference>
<sequence length="518" mass="57473">MAVAALLALSPAQGQAQQFSAYKQALAEGVAEDRRLSAFYRDHGYQPLWTGPGDEIRRRALITAISRAADHGLPVARYDLDGLLAAFDAVETERDRGFLEAQVSETFLRFARDLTSGVLTPSRVDSDIVRTLPRPDPETLLRDFAAAEPVSFIRNLAPSAPEYARLFRAKRNLEAVIAQGGWGPTVPVSSLSPGDSGAGVVALRNRLIAMGYLHRTAVASYDAAVQSAVQRFQINHGLEADGVAGPATLRALNTPPEERLQSVVVAMERERWLNIERGDRHIWVNLADFSSRIVDFDEVTFETVSIIGARNSDQRTPEFSEDMTYLEINPDWTLPRSILARSYWGALSAGGAQHLQILDARGRQVPRSAIDFSRYTPRNFPFNVRQPPGPTNPLGTVKFMFPNPWAIYLHDTPARSLFNTQVLTHSSGCIRLSDPEEFAYELLGRQTDDPQGLFHRTRNSGQQTRIFLDTPVPTHLVYRTAFTDARGALNFRDDVYDRDAAIFRALVNAGVEMPGVRS</sequence>
<dbReference type="InterPro" id="IPR045380">
    <property type="entry name" value="LD_TPept_scaffold_dom"/>
</dbReference>
<gene>
    <name evidence="9" type="ORF">HUK65_09330</name>
</gene>
<evidence type="ECO:0000259" key="8">
    <source>
        <dbReference type="PROSITE" id="PS52029"/>
    </source>
</evidence>
<comment type="caution">
    <text evidence="9">The sequence shown here is derived from an EMBL/GenBank/DDBJ whole genome shotgun (WGS) entry which is preliminary data.</text>
</comment>
<dbReference type="CDD" id="cd16913">
    <property type="entry name" value="YkuD_like"/>
    <property type="match status" value="1"/>
</dbReference>
<dbReference type="InterPro" id="IPR002477">
    <property type="entry name" value="Peptidoglycan-bd-like"/>
</dbReference>
<name>A0A7Z0KXW4_9RHOB</name>
<organism evidence="9 10">
    <name type="scientific">Rhabdonatronobacter sediminivivens</name>
    <dbReference type="NCBI Taxonomy" id="2743469"/>
    <lineage>
        <taxon>Bacteria</taxon>
        <taxon>Pseudomonadati</taxon>
        <taxon>Pseudomonadota</taxon>
        <taxon>Alphaproteobacteria</taxon>
        <taxon>Rhodobacterales</taxon>
        <taxon>Paracoccaceae</taxon>
        <taxon>Rhabdonatronobacter</taxon>
    </lineage>
</organism>
<comment type="pathway">
    <text evidence="1 7">Cell wall biogenesis; peptidoglycan biosynthesis.</text>
</comment>
<dbReference type="Pfam" id="PF03734">
    <property type="entry name" value="YkuD"/>
    <property type="match status" value="1"/>
</dbReference>
<proteinExistence type="inferred from homology"/>
<evidence type="ECO:0000256" key="5">
    <source>
        <dbReference type="ARBA" id="ARBA00022984"/>
    </source>
</evidence>
<dbReference type="GO" id="GO:0008360">
    <property type="term" value="P:regulation of cell shape"/>
    <property type="evidence" value="ECO:0007669"/>
    <property type="project" value="UniProtKB-UniRule"/>
</dbReference>